<accession>A0A1G2K574</accession>
<dbReference type="AlphaFoldDB" id="A0A1G2K574"/>
<sequence length="111" mass="12341">MVFMKLVAANFFKKESRSPRGFLPRPLLRADESEFRTPPPFPQKNEAGCGQEFFSKKVRANAKITPPNEALSELRKRSDFAGAKIALSIFSKPFPPTAEAVNSQSSPKLKS</sequence>
<dbReference type="EMBL" id="MHQC01000033">
    <property type="protein sequence ID" value="OGZ94535.1"/>
    <property type="molecule type" value="Genomic_DNA"/>
</dbReference>
<dbReference type="Proteomes" id="UP000177152">
    <property type="component" value="Unassembled WGS sequence"/>
</dbReference>
<protein>
    <submittedName>
        <fullName evidence="1">Uncharacterized protein</fullName>
    </submittedName>
</protein>
<comment type="caution">
    <text evidence="1">The sequence shown here is derived from an EMBL/GenBank/DDBJ whole genome shotgun (WGS) entry which is preliminary data.</text>
</comment>
<gene>
    <name evidence="1" type="ORF">A2633_03525</name>
</gene>
<evidence type="ECO:0000313" key="1">
    <source>
        <dbReference type="EMBL" id="OGZ94535.1"/>
    </source>
</evidence>
<name>A0A1G2K574_9BACT</name>
<proteinExistence type="predicted"/>
<organism evidence="1 2">
    <name type="scientific">Candidatus Sungbacteria bacterium RIFCSPHIGHO2_01_FULL_47_32</name>
    <dbReference type="NCBI Taxonomy" id="1802264"/>
    <lineage>
        <taxon>Bacteria</taxon>
        <taxon>Candidatus Sungiibacteriota</taxon>
    </lineage>
</organism>
<evidence type="ECO:0000313" key="2">
    <source>
        <dbReference type="Proteomes" id="UP000177152"/>
    </source>
</evidence>
<reference evidence="1 2" key="1">
    <citation type="journal article" date="2016" name="Nat. Commun.">
        <title>Thousands of microbial genomes shed light on interconnected biogeochemical processes in an aquifer system.</title>
        <authorList>
            <person name="Anantharaman K."/>
            <person name="Brown C.T."/>
            <person name="Hug L.A."/>
            <person name="Sharon I."/>
            <person name="Castelle C.J."/>
            <person name="Probst A.J."/>
            <person name="Thomas B.C."/>
            <person name="Singh A."/>
            <person name="Wilkins M.J."/>
            <person name="Karaoz U."/>
            <person name="Brodie E.L."/>
            <person name="Williams K.H."/>
            <person name="Hubbard S.S."/>
            <person name="Banfield J.F."/>
        </authorList>
    </citation>
    <scope>NUCLEOTIDE SEQUENCE [LARGE SCALE GENOMIC DNA]</scope>
</reference>